<keyword evidence="2" id="KW-1185">Reference proteome</keyword>
<evidence type="ECO:0000313" key="2">
    <source>
        <dbReference type="Proteomes" id="UP000271889"/>
    </source>
</evidence>
<organism evidence="1 2">
    <name type="scientific">Cylicostephanus goldi</name>
    <name type="common">Nematode worm</name>
    <dbReference type="NCBI Taxonomy" id="71465"/>
    <lineage>
        <taxon>Eukaryota</taxon>
        <taxon>Metazoa</taxon>
        <taxon>Ecdysozoa</taxon>
        <taxon>Nematoda</taxon>
        <taxon>Chromadorea</taxon>
        <taxon>Rhabditida</taxon>
        <taxon>Rhabditina</taxon>
        <taxon>Rhabditomorpha</taxon>
        <taxon>Strongyloidea</taxon>
        <taxon>Strongylidae</taxon>
        <taxon>Cylicostephanus</taxon>
    </lineage>
</organism>
<dbReference type="Proteomes" id="UP000271889">
    <property type="component" value="Unassembled WGS sequence"/>
</dbReference>
<dbReference type="AlphaFoldDB" id="A0A3P7NH92"/>
<accession>A0A3P7NH92</accession>
<reference evidence="1 2" key="1">
    <citation type="submission" date="2018-11" db="EMBL/GenBank/DDBJ databases">
        <authorList>
            <consortium name="Pathogen Informatics"/>
        </authorList>
    </citation>
    <scope>NUCLEOTIDE SEQUENCE [LARGE SCALE GENOMIC DNA]</scope>
</reference>
<protein>
    <submittedName>
        <fullName evidence="1">Uncharacterized protein</fullName>
    </submittedName>
</protein>
<name>A0A3P7NH92_CYLGO</name>
<evidence type="ECO:0000313" key="1">
    <source>
        <dbReference type="EMBL" id="VDN36403.1"/>
    </source>
</evidence>
<gene>
    <name evidence="1" type="ORF">CGOC_LOCUS13201</name>
</gene>
<proteinExistence type="predicted"/>
<dbReference type="EMBL" id="UYRV01129140">
    <property type="protein sequence ID" value="VDN36403.1"/>
    <property type="molecule type" value="Genomic_DNA"/>
</dbReference>
<sequence length="51" mass="5856">MAHLWTTRIGHLINQMTKGVKCIAFRHTVIILDEFRQRITITNTGLSPNAH</sequence>